<dbReference type="Pfam" id="PF26623">
    <property type="entry name" value="Psb35"/>
    <property type="match status" value="1"/>
</dbReference>
<evidence type="ECO:0000256" key="1">
    <source>
        <dbReference type="SAM" id="MobiDB-lite"/>
    </source>
</evidence>
<accession>A0A1Z4LPC2</accession>
<dbReference type="EMBL" id="AP018227">
    <property type="protein sequence ID" value="BAY83057.1"/>
    <property type="molecule type" value="Genomic_DNA"/>
</dbReference>
<evidence type="ECO:0000313" key="3">
    <source>
        <dbReference type="EMBL" id="BAY83057.1"/>
    </source>
</evidence>
<dbReference type="Proteomes" id="UP000218418">
    <property type="component" value="Chromosome"/>
</dbReference>
<keyword evidence="2" id="KW-0812">Transmembrane</keyword>
<name>A0A1Z4LPC2_9CYAN</name>
<reference evidence="3 4" key="1">
    <citation type="submission" date="2017-06" db="EMBL/GenBank/DDBJ databases">
        <title>Genome sequencing of cyanobaciteial culture collection at National Institute for Environmental Studies (NIES).</title>
        <authorList>
            <person name="Hirose Y."/>
            <person name="Shimura Y."/>
            <person name="Fujisawa T."/>
            <person name="Nakamura Y."/>
            <person name="Kawachi M."/>
        </authorList>
    </citation>
    <scope>NUCLEOTIDE SEQUENCE [LARGE SCALE GENOMIC DNA]</scope>
    <source>
        <strain evidence="3 4">NIES-267</strain>
    </source>
</reference>
<proteinExistence type="predicted"/>
<dbReference type="InterPro" id="IPR058149">
    <property type="entry name" value="Psb35"/>
</dbReference>
<feature type="region of interest" description="Disordered" evidence="1">
    <location>
        <begin position="58"/>
        <end position="77"/>
    </location>
</feature>
<gene>
    <name evidence="3" type="ORF">NIES267_25430</name>
</gene>
<keyword evidence="2" id="KW-0472">Membrane</keyword>
<evidence type="ECO:0000256" key="2">
    <source>
        <dbReference type="SAM" id="Phobius"/>
    </source>
</evidence>
<organism evidence="3 4">
    <name type="scientific">Calothrix parasitica NIES-267</name>
    <dbReference type="NCBI Taxonomy" id="1973488"/>
    <lineage>
        <taxon>Bacteria</taxon>
        <taxon>Bacillati</taxon>
        <taxon>Cyanobacteriota</taxon>
        <taxon>Cyanophyceae</taxon>
        <taxon>Nostocales</taxon>
        <taxon>Calotrichaceae</taxon>
        <taxon>Calothrix</taxon>
    </lineage>
</organism>
<dbReference type="AlphaFoldDB" id="A0A1Z4LPC2"/>
<keyword evidence="2" id="KW-1133">Transmembrane helix</keyword>
<dbReference type="NCBIfam" id="NF047378">
    <property type="entry name" value="photo_II_Psb35"/>
    <property type="match status" value="1"/>
</dbReference>
<evidence type="ECO:0000313" key="4">
    <source>
        <dbReference type="Proteomes" id="UP000218418"/>
    </source>
</evidence>
<keyword evidence="4" id="KW-1185">Reference proteome</keyword>
<sequence>MTMNISFNYVFLAELVDNTYGRTDYYMSLTGIVVVGFIAAVSIGSIAWYNSKRPAGWEGKERPDIVPNVEKSKNPGL</sequence>
<feature type="transmembrane region" description="Helical" evidence="2">
    <location>
        <begin position="25"/>
        <end position="49"/>
    </location>
</feature>
<protein>
    <submittedName>
        <fullName evidence="3">Uncharacterized protein</fullName>
    </submittedName>
</protein>